<evidence type="ECO:0000313" key="5">
    <source>
        <dbReference type="Proteomes" id="UP000000517"/>
    </source>
</evidence>
<dbReference type="SUPFAM" id="SSF53300">
    <property type="entry name" value="vWA-like"/>
    <property type="match status" value="1"/>
</dbReference>
<keyword evidence="6" id="KW-1185">Reference proteome</keyword>
<dbReference type="InterPro" id="IPR036465">
    <property type="entry name" value="vWFA_dom_sf"/>
</dbReference>
<evidence type="ECO:0000313" key="4">
    <source>
        <dbReference type="EMBL" id="ADL25275.1"/>
    </source>
</evidence>
<reference evidence="4" key="3">
    <citation type="submission" date="2010-08" db="EMBL/GenBank/DDBJ databases">
        <authorList>
            <person name="Durkin A.S."/>
            <person name="Nelson K.E."/>
            <person name="Morrison M."/>
            <person name="Forsberg C.W."/>
            <person name="Wilson D.B."/>
            <person name="Russell J.B."/>
            <person name="Cann I.K.O."/>
            <person name="Mackie R.I."/>
            <person name="White B.A."/>
        </authorList>
    </citation>
    <scope>NUCLEOTIDE SEQUENCE</scope>
    <source>
        <strain evidence="4">S85</strain>
    </source>
</reference>
<reference evidence="5" key="2">
    <citation type="submission" date="2010-08" db="EMBL/GenBank/DDBJ databases">
        <title>Complete sequence of Fibrobacter succinogenes subsp. succinogenes S85.</title>
        <authorList>
            <person name="Durkin A.S."/>
            <person name="Nelson K.E."/>
            <person name="Morrison M."/>
            <person name="Forsberg C.W."/>
            <person name="Wilson D.B."/>
            <person name="Russell J.B."/>
            <person name="Cann I.K.O."/>
            <person name="Mackie R.I."/>
            <person name="White B.A."/>
        </authorList>
    </citation>
    <scope>NUCLEOTIDE SEQUENCE [LARGE SCALE GENOMIC DNA]</scope>
    <source>
        <strain evidence="5">ATCC 19169 / S85</strain>
    </source>
</reference>
<dbReference type="eggNOG" id="COG4245">
    <property type="taxonomic scope" value="Bacteria"/>
</dbReference>
<dbReference type="InterPro" id="IPR002035">
    <property type="entry name" value="VWF_A"/>
</dbReference>
<reference evidence="3 6" key="1">
    <citation type="submission" date="2009-10" db="EMBL/GenBank/DDBJ databases">
        <title>Complete sequence of Fibrobacter succinogenes subsp. succinogenes S85.</title>
        <authorList>
            <consortium name="US DOE Joint Genome Institute"/>
            <person name="Lucas S."/>
            <person name="Copeland A."/>
            <person name="Lapidus A."/>
            <person name="Glavina del Rio T."/>
            <person name="Tice H."/>
            <person name="Bruce D."/>
            <person name="Goodwin L."/>
            <person name="Pitluck S."/>
            <person name="Chertkov O."/>
            <person name="Detter J.C."/>
            <person name="Han C."/>
            <person name="Tapia R."/>
            <person name="Larimer F."/>
            <person name="Land M."/>
            <person name="Hauser L."/>
            <person name="Kyrpides N."/>
            <person name="Mikhailova N."/>
            <person name="Weimer P.J."/>
            <person name="Stevenson D.M."/>
            <person name="Boyum J."/>
            <person name="Brumm P.I."/>
            <person name="Mead D."/>
        </authorList>
    </citation>
    <scope>NUCLEOTIDE SEQUENCE [LARGE SCALE GENOMIC DNA]</scope>
    <source>
        <strain evidence="6">ATCC 19169 / S85</strain>
        <strain evidence="3">S85</strain>
    </source>
</reference>
<dbReference type="PROSITE" id="PS50234">
    <property type="entry name" value="VWFA"/>
    <property type="match status" value="1"/>
</dbReference>
<feature type="compositionally biased region" description="Polar residues" evidence="1">
    <location>
        <begin position="241"/>
        <end position="256"/>
    </location>
</feature>
<dbReference type="SMART" id="SM00327">
    <property type="entry name" value="VWA"/>
    <property type="match status" value="1"/>
</dbReference>
<dbReference type="RefSeq" id="WP_012819978.1">
    <property type="nucleotide sequence ID" value="NC_013410.1"/>
</dbReference>
<dbReference type="EMBL" id="CP001792">
    <property type="protein sequence ID" value="ACX73748.1"/>
    <property type="molecule type" value="Genomic_DNA"/>
</dbReference>
<accession>C9RJN5</accession>
<feature type="region of interest" description="Disordered" evidence="1">
    <location>
        <begin position="237"/>
        <end position="256"/>
    </location>
</feature>
<evidence type="ECO:0000259" key="2">
    <source>
        <dbReference type="PROSITE" id="PS50234"/>
    </source>
</evidence>
<name>C9RJN5_FIBSS</name>
<evidence type="ECO:0000313" key="3">
    <source>
        <dbReference type="EMBL" id="ACX73748.1"/>
    </source>
</evidence>
<evidence type="ECO:0000313" key="6">
    <source>
        <dbReference type="Proteomes" id="UP000001497"/>
    </source>
</evidence>
<dbReference type="Proteomes" id="UP000001497">
    <property type="component" value="Chromosome"/>
</dbReference>
<dbReference type="Proteomes" id="UP000000517">
    <property type="component" value="Chromosome"/>
</dbReference>
<dbReference type="STRING" id="59374.FSU_0537"/>
<gene>
    <name evidence="3" type="ordered locus">Fisuc_0134</name>
    <name evidence="4" type="ordered locus">FSU_0537</name>
</gene>
<dbReference type="OrthoDB" id="9806395at2"/>
<protein>
    <submittedName>
        <fullName evidence="4">Conserved domain protein</fullName>
    </submittedName>
    <submittedName>
        <fullName evidence="3">von Willebrand factor type A</fullName>
    </submittedName>
</protein>
<dbReference type="AlphaFoldDB" id="C9RJN5"/>
<organism evidence="4 5">
    <name type="scientific">Fibrobacter succinogenes (strain ATCC 19169 / S85)</name>
    <dbReference type="NCBI Taxonomy" id="59374"/>
    <lineage>
        <taxon>Bacteria</taxon>
        <taxon>Pseudomonadati</taxon>
        <taxon>Fibrobacterota</taxon>
        <taxon>Fibrobacteria</taxon>
        <taxon>Fibrobacterales</taxon>
        <taxon>Fibrobacteraceae</taxon>
        <taxon>Fibrobacter</taxon>
    </lineage>
</organism>
<dbReference type="KEGG" id="fsu:Fisuc_0134"/>
<dbReference type="EMBL" id="CP002158">
    <property type="protein sequence ID" value="ADL25275.1"/>
    <property type="molecule type" value="Genomic_DNA"/>
</dbReference>
<feature type="domain" description="VWFA" evidence="2">
    <location>
        <begin position="18"/>
        <end position="196"/>
    </location>
</feature>
<dbReference type="Pfam" id="PF00092">
    <property type="entry name" value="VWA"/>
    <property type="match status" value="1"/>
</dbReference>
<sequence>MATKDPFALEPIPRRVTHLIFMVDTSGSMSGSKIASLNTAVRDALDDVGDISKNCGDSQIKIAVLEFSSAVNWMYEQPLEAEKFQWQDLSASGTTSFGSACAELDAKLSRSNGFMGEKTGCRAPAIVLLSDGAPTDGYVRKLEKLKGNRWFKAGVKVAIAIGDDANNDVLREFTGSSESVITVHNVDQLKKMIHTVSVSATTVASQSASVGAAMVTQNQLVAQSISNTVANDASLSGVDVGSSTANSGSNDWSGWN</sequence>
<evidence type="ECO:0000256" key="1">
    <source>
        <dbReference type="SAM" id="MobiDB-lite"/>
    </source>
</evidence>
<dbReference type="Gene3D" id="3.40.50.410">
    <property type="entry name" value="von Willebrand factor, type A domain"/>
    <property type="match status" value="1"/>
</dbReference>
<dbReference type="HOGENOM" id="CLU_082324_0_0_0"/>
<dbReference type="PATRIC" id="fig|59374.8.peg.519"/>
<proteinExistence type="predicted"/>
<dbReference type="KEGG" id="fsc:FSU_0537"/>